<organism evidence="3 4">
    <name type="scientific">Candidatus Iainarchaeum sp</name>
    <dbReference type="NCBI Taxonomy" id="3101447"/>
    <lineage>
        <taxon>Archaea</taxon>
        <taxon>Candidatus Iainarchaeota</taxon>
        <taxon>Candidatus Iainarchaeia</taxon>
        <taxon>Candidatus Iainarchaeales</taxon>
        <taxon>Candidatus Iainarchaeaceae</taxon>
        <taxon>Candidatus Iainarchaeum</taxon>
    </lineage>
</organism>
<keyword evidence="1" id="KW-0732">Signal</keyword>
<dbReference type="SUPFAM" id="SSF53807">
    <property type="entry name" value="Helical backbone' metal receptor"/>
    <property type="match status" value="1"/>
</dbReference>
<proteinExistence type="predicted"/>
<protein>
    <submittedName>
        <fullName evidence="3">Cobalamin-binding protein</fullName>
    </submittedName>
</protein>
<sequence>MENRIVSLAPSNTEILFGLGKGADIVGVTAFCDYPEEAKLIPKVGSWTKVDMKKISVLQPDLCATSTFVQKPIADELEQKGFSVFHANPNGLEDVFASVEALARRTGVSEKGKALADGMRIGMSEIGFLRETDTVQPSLFVLEWNNPLTVSGNWVPEMVEIAGAVPVLARKGKPSLSVTTDQLIDANPDLIVVSLCGRGIKADPNKVFYNKELQRLGAFKSKSVYVVDDSLLNRPGPRLVEGLSKLTECIDDWKQRSFG</sequence>
<reference evidence="3" key="1">
    <citation type="submission" date="2021-03" db="EMBL/GenBank/DDBJ databases">
        <authorList>
            <person name="Jaffe A."/>
        </authorList>
    </citation>
    <scope>NUCLEOTIDE SEQUENCE</scope>
    <source>
        <strain evidence="3">RIFCSPLOWO2_01_FULL_AR10_48_17</strain>
    </source>
</reference>
<gene>
    <name evidence="3" type="ORF">J4215_05715</name>
</gene>
<dbReference type="Pfam" id="PF01497">
    <property type="entry name" value="Peripla_BP_2"/>
    <property type="match status" value="1"/>
</dbReference>
<name>A0A8T4L814_9ARCH</name>
<dbReference type="PROSITE" id="PS50983">
    <property type="entry name" value="FE_B12_PBP"/>
    <property type="match status" value="1"/>
</dbReference>
<dbReference type="PANTHER" id="PTHR42860">
    <property type="entry name" value="VITAMIN B12-BINDING PROTEIN"/>
    <property type="match status" value="1"/>
</dbReference>
<evidence type="ECO:0000259" key="2">
    <source>
        <dbReference type="PROSITE" id="PS50983"/>
    </source>
</evidence>
<dbReference type="InterPro" id="IPR054828">
    <property type="entry name" value="Vit_B12_bind_prot"/>
</dbReference>
<reference evidence="3" key="2">
    <citation type="submission" date="2021-05" db="EMBL/GenBank/DDBJ databases">
        <title>Protein family content uncovers lineage relationships and bacterial pathway maintenance mechanisms in DPANN archaea.</title>
        <authorList>
            <person name="Castelle C.J."/>
            <person name="Meheust R."/>
            <person name="Jaffe A.L."/>
            <person name="Seitz K."/>
            <person name="Gong X."/>
            <person name="Baker B.J."/>
            <person name="Banfield J.F."/>
        </authorList>
    </citation>
    <scope>NUCLEOTIDE SEQUENCE</scope>
    <source>
        <strain evidence="3">RIFCSPLOWO2_01_FULL_AR10_48_17</strain>
    </source>
</reference>
<evidence type="ECO:0000313" key="4">
    <source>
        <dbReference type="Proteomes" id="UP000675968"/>
    </source>
</evidence>
<dbReference type="Gene3D" id="3.40.50.1980">
    <property type="entry name" value="Nitrogenase molybdenum iron protein domain"/>
    <property type="match status" value="2"/>
</dbReference>
<dbReference type="PANTHER" id="PTHR42860:SF1">
    <property type="entry name" value="VITAMIN B12-BINDING PROTEIN"/>
    <property type="match status" value="1"/>
</dbReference>
<dbReference type="CDD" id="cd01144">
    <property type="entry name" value="BtuF"/>
    <property type="match status" value="1"/>
</dbReference>
<evidence type="ECO:0000313" key="3">
    <source>
        <dbReference type="EMBL" id="MBS3062052.1"/>
    </source>
</evidence>
<dbReference type="NCBIfam" id="NF038402">
    <property type="entry name" value="TroA_like"/>
    <property type="match status" value="1"/>
</dbReference>
<feature type="domain" description="Fe/B12 periplasmic-binding" evidence="2">
    <location>
        <begin position="4"/>
        <end position="254"/>
    </location>
</feature>
<dbReference type="InterPro" id="IPR002491">
    <property type="entry name" value="ABC_transptr_periplasmic_BD"/>
</dbReference>
<dbReference type="EMBL" id="JAGVWC010000012">
    <property type="protein sequence ID" value="MBS3062052.1"/>
    <property type="molecule type" value="Genomic_DNA"/>
</dbReference>
<dbReference type="InterPro" id="IPR051030">
    <property type="entry name" value="Vitamin_B12-ABC_binding"/>
</dbReference>
<comment type="caution">
    <text evidence="3">The sequence shown here is derived from an EMBL/GenBank/DDBJ whole genome shotgun (WGS) entry which is preliminary data.</text>
</comment>
<evidence type="ECO:0000256" key="1">
    <source>
        <dbReference type="ARBA" id="ARBA00022729"/>
    </source>
</evidence>
<accession>A0A8T4L814</accession>
<dbReference type="AlphaFoldDB" id="A0A8T4L814"/>
<dbReference type="Proteomes" id="UP000675968">
    <property type="component" value="Unassembled WGS sequence"/>
</dbReference>